<dbReference type="Gene3D" id="3.30.310.50">
    <property type="entry name" value="Alpha-D-phosphohexomutase, C-terminal domain"/>
    <property type="match status" value="1"/>
</dbReference>
<feature type="region of interest" description="Disordered" evidence="2">
    <location>
        <begin position="1"/>
        <end position="47"/>
    </location>
</feature>
<reference evidence="3 4" key="1">
    <citation type="journal article" date="2020" name="Nature">
        <title>Six reference-quality genomes reveal evolution of bat adaptations.</title>
        <authorList>
            <person name="Jebb D."/>
            <person name="Huang Z."/>
            <person name="Pippel M."/>
            <person name="Hughes G.M."/>
            <person name="Lavrichenko K."/>
            <person name="Devanna P."/>
            <person name="Winkler S."/>
            <person name="Jermiin L.S."/>
            <person name="Skirmuntt E.C."/>
            <person name="Katzourakis A."/>
            <person name="Burkitt-Gray L."/>
            <person name="Ray D.A."/>
            <person name="Sullivan K.A.M."/>
            <person name="Roscito J.G."/>
            <person name="Kirilenko B.M."/>
            <person name="Davalos L.M."/>
            <person name="Corthals A.P."/>
            <person name="Power M.L."/>
            <person name="Jones G."/>
            <person name="Ransome R.D."/>
            <person name="Dechmann D.K.N."/>
            <person name="Locatelli A.G."/>
            <person name="Puechmaille S.J."/>
            <person name="Fedrigo O."/>
            <person name="Jarvis E.D."/>
            <person name="Hiller M."/>
            <person name="Vernes S.C."/>
            <person name="Myers E.W."/>
            <person name="Teeling E.C."/>
        </authorList>
    </citation>
    <scope>NUCLEOTIDE SEQUENCE [LARGE SCALE GENOMIC DNA]</scope>
    <source>
        <strain evidence="3">MPipKuh1</strain>
        <tissue evidence="3">Flight muscle</tissue>
    </source>
</reference>
<dbReference type="PANTHER" id="PTHR31283">
    <property type="entry name" value="EKC/KEOPS COMPLEX SUBUNIT PCC1 FAMILY MEMBER"/>
    <property type="match status" value="1"/>
</dbReference>
<dbReference type="GO" id="GO:0070525">
    <property type="term" value="P:tRNA threonylcarbamoyladenosine metabolic process"/>
    <property type="evidence" value="ECO:0007669"/>
    <property type="project" value="TreeGrafter"/>
</dbReference>
<evidence type="ECO:0000313" key="4">
    <source>
        <dbReference type="Proteomes" id="UP000558488"/>
    </source>
</evidence>
<comment type="similarity">
    <text evidence="1">Belongs to the CTAG/PCC1 family.</text>
</comment>
<accession>A0A7J7S572</accession>
<comment type="caution">
    <text evidence="3">The sequence shown here is derived from an EMBL/GenBank/DDBJ whole genome shotgun (WGS) entry which is preliminary data.</text>
</comment>
<dbReference type="Pfam" id="PF09341">
    <property type="entry name" value="Pcc1"/>
    <property type="match status" value="1"/>
</dbReference>
<organism evidence="3 4">
    <name type="scientific">Pipistrellus kuhlii</name>
    <name type="common">Kuhl's pipistrelle</name>
    <dbReference type="NCBI Taxonomy" id="59472"/>
    <lineage>
        <taxon>Eukaryota</taxon>
        <taxon>Metazoa</taxon>
        <taxon>Chordata</taxon>
        <taxon>Craniata</taxon>
        <taxon>Vertebrata</taxon>
        <taxon>Euteleostomi</taxon>
        <taxon>Mammalia</taxon>
        <taxon>Eutheria</taxon>
        <taxon>Laurasiatheria</taxon>
        <taxon>Chiroptera</taxon>
        <taxon>Yangochiroptera</taxon>
        <taxon>Vespertilionidae</taxon>
        <taxon>Pipistrellus</taxon>
    </lineage>
</organism>
<gene>
    <name evidence="3" type="ORF">mPipKuh1_007416</name>
</gene>
<dbReference type="AlphaFoldDB" id="A0A7J7S572"/>
<dbReference type="Proteomes" id="UP000558488">
    <property type="component" value="Unassembled WGS sequence"/>
</dbReference>
<evidence type="ECO:0000256" key="2">
    <source>
        <dbReference type="SAM" id="MobiDB-lite"/>
    </source>
</evidence>
<keyword evidence="4" id="KW-1185">Reference proteome</keyword>
<proteinExistence type="inferred from homology"/>
<feature type="compositionally biased region" description="Low complexity" evidence="2">
    <location>
        <begin position="14"/>
        <end position="27"/>
    </location>
</feature>
<protein>
    <submittedName>
        <fullName evidence="3">Uncharacterized protein</fullName>
    </submittedName>
</protein>
<dbReference type="InterPro" id="IPR015419">
    <property type="entry name" value="CTAG/Pcc1"/>
</dbReference>
<dbReference type="EMBL" id="JACAGB010000051">
    <property type="protein sequence ID" value="KAF6283387.1"/>
    <property type="molecule type" value="Genomic_DNA"/>
</dbReference>
<dbReference type="PANTHER" id="PTHR31283:SF4">
    <property type="entry name" value="CANCER_TESTIS ANTIGEN 1"/>
    <property type="match status" value="1"/>
</dbReference>
<evidence type="ECO:0000256" key="1">
    <source>
        <dbReference type="ARBA" id="ARBA00007073"/>
    </source>
</evidence>
<sequence length="172" mass="17977">MQAEGGGAGRVAEHGAGQASLQGSGSQHGPGGHEDPGRGGSGEVGPSDSLATEIALALVTPELGADAWQRPDGHDEPTAARPAGRRLQFYLMVPFPSSMEADMASRLLLPHVQAQEGVGLKELTVSDNRLTVRLTGEDPFEIRSHITSCLDQLSLMAVPASFFIEPTLERGA</sequence>
<name>A0A7J7S572_PIPKU</name>
<evidence type="ECO:0000313" key="3">
    <source>
        <dbReference type="EMBL" id="KAF6283387.1"/>
    </source>
</evidence>